<keyword evidence="3" id="KW-1185">Reference proteome</keyword>
<feature type="domain" description="CBM6" evidence="1">
    <location>
        <begin position="5"/>
        <end position="91"/>
    </location>
</feature>
<dbReference type="EMBL" id="JAPZVP010000008">
    <property type="protein sequence ID" value="MDA1360478.1"/>
    <property type="molecule type" value="Genomic_DNA"/>
</dbReference>
<sequence>MVKHATRTTGVETEWTAVGGLNVGWIENEDSIKVEGATFGTGARTFSARAGSATSGGTIELRVTVSGTGGRQTWADVSCPVSGATGTRDLY</sequence>
<dbReference type="CDD" id="cd04084">
    <property type="entry name" value="CBM6_xylanase-like"/>
    <property type="match status" value="1"/>
</dbReference>
<dbReference type="InterPro" id="IPR005084">
    <property type="entry name" value="CBM6"/>
</dbReference>
<evidence type="ECO:0000313" key="3">
    <source>
        <dbReference type="Proteomes" id="UP001146067"/>
    </source>
</evidence>
<proteinExistence type="predicted"/>
<dbReference type="Proteomes" id="UP001146067">
    <property type="component" value="Unassembled WGS sequence"/>
</dbReference>
<organism evidence="2 3">
    <name type="scientific">Glycomyces luteolus</name>
    <dbReference type="NCBI Taxonomy" id="2670330"/>
    <lineage>
        <taxon>Bacteria</taxon>
        <taxon>Bacillati</taxon>
        <taxon>Actinomycetota</taxon>
        <taxon>Actinomycetes</taxon>
        <taxon>Glycomycetales</taxon>
        <taxon>Glycomycetaceae</taxon>
        <taxon>Glycomyces</taxon>
    </lineage>
</organism>
<dbReference type="GO" id="GO:0030246">
    <property type="term" value="F:carbohydrate binding"/>
    <property type="evidence" value="ECO:0007669"/>
    <property type="project" value="InterPro"/>
</dbReference>
<dbReference type="Gene3D" id="2.60.120.260">
    <property type="entry name" value="Galactose-binding domain-like"/>
    <property type="match status" value="1"/>
</dbReference>
<comment type="caution">
    <text evidence="2">The sequence shown here is derived from an EMBL/GenBank/DDBJ whole genome shotgun (WGS) entry which is preliminary data.</text>
</comment>
<dbReference type="RefSeq" id="WP_270110418.1">
    <property type="nucleotide sequence ID" value="NZ_JAPZVP010000008.1"/>
</dbReference>
<accession>A0A9X3STP9</accession>
<evidence type="ECO:0000313" key="2">
    <source>
        <dbReference type="EMBL" id="MDA1360478.1"/>
    </source>
</evidence>
<evidence type="ECO:0000259" key="1">
    <source>
        <dbReference type="Pfam" id="PF03422"/>
    </source>
</evidence>
<reference evidence="2" key="1">
    <citation type="submission" date="2022-12" db="EMBL/GenBank/DDBJ databases">
        <title>Gycomyces niveus sp.nov.,a novel actinomycete isolated from soil in Shouguan.</title>
        <authorList>
            <person name="Yang X."/>
        </authorList>
    </citation>
    <scope>NUCLEOTIDE SEQUENCE</scope>
    <source>
        <strain evidence="2">NEAU-A15</strain>
    </source>
</reference>
<gene>
    <name evidence="2" type="ORF">O1R50_12645</name>
</gene>
<dbReference type="SUPFAM" id="SSF49785">
    <property type="entry name" value="Galactose-binding domain-like"/>
    <property type="match status" value="1"/>
</dbReference>
<dbReference type="AlphaFoldDB" id="A0A9X3STP9"/>
<name>A0A9X3STP9_9ACTN</name>
<protein>
    <submittedName>
        <fullName evidence="2">Carbohydrate-binding protein</fullName>
    </submittedName>
</protein>
<dbReference type="Pfam" id="PF03422">
    <property type="entry name" value="CBM_6"/>
    <property type="match status" value="1"/>
</dbReference>
<dbReference type="InterPro" id="IPR008979">
    <property type="entry name" value="Galactose-bd-like_sf"/>
</dbReference>